<feature type="repeat" description="WD" evidence="6">
    <location>
        <begin position="255"/>
        <end position="297"/>
    </location>
</feature>
<dbReference type="PANTHER" id="PTHR22850">
    <property type="entry name" value="WD40 REPEAT FAMILY"/>
    <property type="match status" value="1"/>
</dbReference>
<dbReference type="SMART" id="SM00320">
    <property type="entry name" value="WD40"/>
    <property type="match status" value="6"/>
</dbReference>
<dbReference type="EMBL" id="JAEPRB010000025">
    <property type="protein sequence ID" value="KAG2225660.1"/>
    <property type="molecule type" value="Genomic_DNA"/>
</dbReference>
<feature type="region of interest" description="Disordered" evidence="7">
    <location>
        <begin position="97"/>
        <end position="140"/>
    </location>
</feature>
<evidence type="ECO:0000256" key="3">
    <source>
        <dbReference type="ARBA" id="ARBA00022737"/>
    </source>
</evidence>
<dbReference type="PRINTS" id="PR00320">
    <property type="entry name" value="GPROTEINBRPT"/>
</dbReference>
<dbReference type="InterPro" id="IPR019775">
    <property type="entry name" value="WD40_repeat_CS"/>
</dbReference>
<keyword evidence="3" id="KW-0677">Repeat</keyword>
<feature type="compositionally biased region" description="Low complexity" evidence="7">
    <location>
        <begin position="124"/>
        <end position="138"/>
    </location>
</feature>
<evidence type="ECO:0000256" key="6">
    <source>
        <dbReference type="PROSITE-ProRule" id="PRU00221"/>
    </source>
</evidence>
<dbReference type="Pfam" id="PF12265">
    <property type="entry name" value="CAF1C_H4-bd"/>
    <property type="match status" value="1"/>
</dbReference>
<dbReference type="PROSITE" id="PS50294">
    <property type="entry name" value="WD_REPEATS_REGION"/>
    <property type="match status" value="4"/>
</dbReference>
<accession>A0A8H7SBL9</accession>
<evidence type="ECO:0000259" key="8">
    <source>
        <dbReference type="Pfam" id="PF12265"/>
    </source>
</evidence>
<protein>
    <recommendedName>
        <fullName evidence="8">Histone-binding protein RBBP4-like N-terminal domain-containing protein</fullName>
    </recommendedName>
</protein>
<dbReference type="InterPro" id="IPR020472">
    <property type="entry name" value="WD40_PAC1"/>
</dbReference>
<dbReference type="GO" id="GO:0006325">
    <property type="term" value="P:chromatin organization"/>
    <property type="evidence" value="ECO:0007669"/>
    <property type="project" value="UniProtKB-KW"/>
</dbReference>
<feature type="repeat" description="WD" evidence="6">
    <location>
        <begin position="402"/>
        <end position="436"/>
    </location>
</feature>
<keyword evidence="2 6" id="KW-0853">WD repeat</keyword>
<keyword evidence="5" id="KW-0539">Nucleus</keyword>
<proteinExistence type="predicted"/>
<gene>
    <name evidence="9" type="ORF">INT45_012132</name>
</gene>
<dbReference type="GO" id="GO:0005634">
    <property type="term" value="C:nucleus"/>
    <property type="evidence" value="ECO:0007669"/>
    <property type="project" value="UniProtKB-SubCell"/>
</dbReference>
<feature type="repeat" description="WD" evidence="6">
    <location>
        <begin position="203"/>
        <end position="247"/>
    </location>
</feature>
<dbReference type="InterPro" id="IPR050459">
    <property type="entry name" value="WD_repeat_RBAP46/RBAP48/MSI1"/>
</dbReference>
<keyword evidence="10" id="KW-1185">Reference proteome</keyword>
<feature type="repeat" description="WD" evidence="6">
    <location>
        <begin position="345"/>
        <end position="387"/>
    </location>
</feature>
<sequence length="473" mass="53481">NLLISYTLSLSENLEFNSKKQQEAEKLINEEYKTWKKNSPFLYDLLISHALEWPSLTCQWFPEVESYPNDSNYKLQRLLLGTHTNDDDRNYVQIASVRLPNNNTTTTKGKTNDENAMDTDDDNNNNNNNNDNTNGTTTAPYDSHIKIEQKIVHEGEVNRARYQCDNTDMIATKSRTGEVYIFNRKEFSPFPRVFGRFNPTLRLSGHDKEGYGLAWNPHKSKSSHLISGSFDSRICYWDIGATSKENKTIEPLRVFNGHTAPVEDVAWHPQFDSIFASVGDDCKLMVWDVRSNSNDSPVHDIYAHNGGVNCVGFCPNSQWVLATGSADKTAAMWDLRNIKHKLHEMHGHSGEILQLEWSPHHESVLATAGNDRRVLVWDMSRIGEEQTPEDAEDGPPELLFMHGGHTNKISDFGWNPVDPWMLASAAEDNIVQVWQMANTIYGTPIPEDTESSSKGNETTDSAVAPANDDTMQE</sequence>
<feature type="non-terminal residue" evidence="9">
    <location>
        <position position="1"/>
    </location>
</feature>
<dbReference type="OrthoDB" id="427795at2759"/>
<evidence type="ECO:0000256" key="1">
    <source>
        <dbReference type="ARBA" id="ARBA00004123"/>
    </source>
</evidence>
<feature type="compositionally biased region" description="Polar residues" evidence="7">
    <location>
        <begin position="452"/>
        <end position="461"/>
    </location>
</feature>
<dbReference type="InterPro" id="IPR036322">
    <property type="entry name" value="WD40_repeat_dom_sf"/>
</dbReference>
<organism evidence="9 10">
    <name type="scientific">Circinella minor</name>
    <dbReference type="NCBI Taxonomy" id="1195481"/>
    <lineage>
        <taxon>Eukaryota</taxon>
        <taxon>Fungi</taxon>
        <taxon>Fungi incertae sedis</taxon>
        <taxon>Mucoromycota</taxon>
        <taxon>Mucoromycotina</taxon>
        <taxon>Mucoromycetes</taxon>
        <taxon>Mucorales</taxon>
        <taxon>Lichtheimiaceae</taxon>
        <taxon>Circinella</taxon>
    </lineage>
</organism>
<evidence type="ECO:0000256" key="5">
    <source>
        <dbReference type="ARBA" id="ARBA00023242"/>
    </source>
</evidence>
<evidence type="ECO:0000256" key="2">
    <source>
        <dbReference type="ARBA" id="ARBA00022574"/>
    </source>
</evidence>
<evidence type="ECO:0000313" key="10">
    <source>
        <dbReference type="Proteomes" id="UP000646827"/>
    </source>
</evidence>
<dbReference type="InterPro" id="IPR015943">
    <property type="entry name" value="WD40/YVTN_repeat-like_dom_sf"/>
</dbReference>
<comment type="caution">
    <text evidence="9">The sequence shown here is derived from an EMBL/GenBank/DDBJ whole genome shotgun (WGS) entry which is preliminary data.</text>
</comment>
<name>A0A8H7SBL9_9FUNG</name>
<dbReference type="SUPFAM" id="SSF50978">
    <property type="entry name" value="WD40 repeat-like"/>
    <property type="match status" value="1"/>
</dbReference>
<dbReference type="PROSITE" id="PS50082">
    <property type="entry name" value="WD_REPEATS_2"/>
    <property type="match status" value="5"/>
</dbReference>
<evidence type="ECO:0000313" key="9">
    <source>
        <dbReference type="EMBL" id="KAG2225660.1"/>
    </source>
</evidence>
<feature type="domain" description="Histone-binding protein RBBP4-like N-terminal" evidence="8">
    <location>
        <begin position="30"/>
        <end position="101"/>
    </location>
</feature>
<dbReference type="AlphaFoldDB" id="A0A8H7SBL9"/>
<comment type="subcellular location">
    <subcellularLocation>
        <location evidence="1">Nucleus</location>
    </subcellularLocation>
</comment>
<dbReference type="Gene3D" id="2.130.10.10">
    <property type="entry name" value="YVTN repeat-like/Quinoprotein amine dehydrogenase"/>
    <property type="match status" value="1"/>
</dbReference>
<dbReference type="PROSITE" id="PS00678">
    <property type="entry name" value="WD_REPEATS_1"/>
    <property type="match status" value="2"/>
</dbReference>
<evidence type="ECO:0000256" key="4">
    <source>
        <dbReference type="ARBA" id="ARBA00022853"/>
    </source>
</evidence>
<keyword evidence="4" id="KW-0156">Chromatin regulator</keyword>
<reference evidence="9 10" key="1">
    <citation type="submission" date="2020-12" db="EMBL/GenBank/DDBJ databases">
        <title>Metabolic potential, ecology and presence of endohyphal bacteria is reflected in genomic diversity of Mucoromycotina.</title>
        <authorList>
            <person name="Muszewska A."/>
            <person name="Okrasinska A."/>
            <person name="Steczkiewicz K."/>
            <person name="Drgas O."/>
            <person name="Orlowska M."/>
            <person name="Perlinska-Lenart U."/>
            <person name="Aleksandrzak-Piekarczyk T."/>
            <person name="Szatraj K."/>
            <person name="Zielenkiewicz U."/>
            <person name="Pilsyk S."/>
            <person name="Malc E."/>
            <person name="Mieczkowski P."/>
            <person name="Kruszewska J.S."/>
            <person name="Biernat P."/>
            <person name="Pawlowska J."/>
        </authorList>
    </citation>
    <scope>NUCLEOTIDE SEQUENCE [LARGE SCALE GENOMIC DNA]</scope>
    <source>
        <strain evidence="9 10">CBS 142.35</strain>
    </source>
</reference>
<feature type="repeat" description="WD" evidence="6">
    <location>
        <begin position="301"/>
        <end position="337"/>
    </location>
</feature>
<dbReference type="InterPro" id="IPR001680">
    <property type="entry name" value="WD40_rpt"/>
</dbReference>
<dbReference type="InterPro" id="IPR022052">
    <property type="entry name" value="Histone-bd_RBBP4-like_N"/>
</dbReference>
<dbReference type="Pfam" id="PF00400">
    <property type="entry name" value="WD40"/>
    <property type="match status" value="5"/>
</dbReference>
<dbReference type="Proteomes" id="UP000646827">
    <property type="component" value="Unassembled WGS sequence"/>
</dbReference>
<evidence type="ECO:0000256" key="7">
    <source>
        <dbReference type="SAM" id="MobiDB-lite"/>
    </source>
</evidence>
<feature type="region of interest" description="Disordered" evidence="7">
    <location>
        <begin position="442"/>
        <end position="473"/>
    </location>
</feature>